<dbReference type="EMBL" id="KN817532">
    <property type="protein sequence ID" value="KJA25292.1"/>
    <property type="molecule type" value="Genomic_DNA"/>
</dbReference>
<proteinExistence type="predicted"/>
<keyword evidence="2" id="KW-1133">Transmembrane helix</keyword>
<feature type="transmembrane region" description="Helical" evidence="2">
    <location>
        <begin position="253"/>
        <end position="274"/>
    </location>
</feature>
<feature type="transmembrane region" description="Helical" evidence="2">
    <location>
        <begin position="204"/>
        <end position="223"/>
    </location>
</feature>
<reference evidence="4" key="1">
    <citation type="submission" date="2014-04" db="EMBL/GenBank/DDBJ databases">
        <title>Evolutionary Origins and Diversification of the Mycorrhizal Mutualists.</title>
        <authorList>
            <consortium name="DOE Joint Genome Institute"/>
            <consortium name="Mycorrhizal Genomics Consortium"/>
            <person name="Kohler A."/>
            <person name="Kuo A."/>
            <person name="Nagy L.G."/>
            <person name="Floudas D."/>
            <person name="Copeland A."/>
            <person name="Barry K.W."/>
            <person name="Cichocki N."/>
            <person name="Veneault-Fourrey C."/>
            <person name="LaButti K."/>
            <person name="Lindquist E.A."/>
            <person name="Lipzen A."/>
            <person name="Lundell T."/>
            <person name="Morin E."/>
            <person name="Murat C."/>
            <person name="Riley R."/>
            <person name="Ohm R."/>
            <person name="Sun H."/>
            <person name="Tunlid A."/>
            <person name="Henrissat B."/>
            <person name="Grigoriev I.V."/>
            <person name="Hibbett D.S."/>
            <person name="Martin F."/>
        </authorList>
    </citation>
    <scope>NUCLEOTIDE SEQUENCE [LARGE SCALE GENOMIC DNA]</scope>
    <source>
        <strain evidence="4">FD-334 SS-4</strain>
    </source>
</reference>
<sequence length="333" mass="36301">MDQLPIDTSLPAVREYIALVRLQVLTPLSLLINIACVATCAFVANPSISKVSKLYPTSITPNIKVLGAYVAAIYLGQIGYCTLLVFTKRPETKRAYVNAIGLFLPLANIFMALWAISWVMRWFLLCTILQGLTLLLLLFSNIALLIYHPPVHSQPLGIAFMHAPLRFFLVLPFSILFELSLFIAIGLTYTPIGPGEPPRSYGSWHALAGFGVLLGTNLASLLVIVTRTDLVWCAAATWVAVSIWTAQPKPAPVYITALTFTVLHPLAFITSLVWRRFCSPSRQNRAIVLPGDEAGHPALYGSTQAGGGTGTINGARAAELERGPREVEDETWG</sequence>
<accession>A0A0D2LD55</accession>
<feature type="transmembrane region" description="Helical" evidence="2">
    <location>
        <begin position="122"/>
        <end position="147"/>
    </location>
</feature>
<keyword evidence="2" id="KW-0472">Membrane</keyword>
<keyword evidence="4" id="KW-1185">Reference proteome</keyword>
<evidence type="ECO:0000313" key="3">
    <source>
        <dbReference type="EMBL" id="KJA25292.1"/>
    </source>
</evidence>
<feature type="transmembrane region" description="Helical" evidence="2">
    <location>
        <begin position="95"/>
        <end position="116"/>
    </location>
</feature>
<protein>
    <submittedName>
        <fullName evidence="3">Uncharacterized protein</fullName>
    </submittedName>
</protein>
<dbReference type="OMA" id="MFPYSLF"/>
<gene>
    <name evidence="3" type="ORF">HYPSUDRAFT_214004</name>
</gene>
<feature type="transmembrane region" description="Helical" evidence="2">
    <location>
        <begin position="24"/>
        <end position="45"/>
    </location>
</feature>
<name>A0A0D2LD55_HYPSF</name>
<organism evidence="3 4">
    <name type="scientific">Hypholoma sublateritium (strain FD-334 SS-4)</name>
    <dbReference type="NCBI Taxonomy" id="945553"/>
    <lineage>
        <taxon>Eukaryota</taxon>
        <taxon>Fungi</taxon>
        <taxon>Dikarya</taxon>
        <taxon>Basidiomycota</taxon>
        <taxon>Agaricomycotina</taxon>
        <taxon>Agaricomycetes</taxon>
        <taxon>Agaricomycetidae</taxon>
        <taxon>Agaricales</taxon>
        <taxon>Agaricineae</taxon>
        <taxon>Strophariaceae</taxon>
        <taxon>Hypholoma</taxon>
    </lineage>
</organism>
<dbReference type="OrthoDB" id="3342455at2759"/>
<keyword evidence="2" id="KW-0812">Transmembrane</keyword>
<evidence type="ECO:0000256" key="2">
    <source>
        <dbReference type="SAM" id="Phobius"/>
    </source>
</evidence>
<dbReference type="PANTHER" id="PTHR37992:SF1">
    <property type="entry name" value="DUF1774-DOMAIN-CONTAINING PROTEIN"/>
    <property type="match status" value="1"/>
</dbReference>
<evidence type="ECO:0000313" key="4">
    <source>
        <dbReference type="Proteomes" id="UP000054270"/>
    </source>
</evidence>
<dbReference type="PANTHER" id="PTHR37992">
    <property type="entry name" value="EXPRESSED PROTEIN"/>
    <property type="match status" value="1"/>
</dbReference>
<dbReference type="STRING" id="945553.A0A0D2LD55"/>
<feature type="transmembrane region" description="Helical" evidence="2">
    <location>
        <begin position="167"/>
        <end position="192"/>
    </location>
</feature>
<dbReference type="Proteomes" id="UP000054270">
    <property type="component" value="Unassembled WGS sequence"/>
</dbReference>
<evidence type="ECO:0000256" key="1">
    <source>
        <dbReference type="SAM" id="MobiDB-lite"/>
    </source>
</evidence>
<feature type="transmembrane region" description="Helical" evidence="2">
    <location>
        <begin position="230"/>
        <end position="247"/>
    </location>
</feature>
<dbReference type="AlphaFoldDB" id="A0A0D2LD55"/>
<dbReference type="InterPro" id="IPR013920">
    <property type="entry name" value="DUF1774_fun"/>
</dbReference>
<feature type="region of interest" description="Disordered" evidence="1">
    <location>
        <begin position="301"/>
        <end position="333"/>
    </location>
</feature>
<feature type="transmembrane region" description="Helical" evidence="2">
    <location>
        <begin position="65"/>
        <end position="86"/>
    </location>
</feature>